<dbReference type="GO" id="GO:0005524">
    <property type="term" value="F:ATP binding"/>
    <property type="evidence" value="ECO:0007669"/>
    <property type="project" value="UniProtKB-KW"/>
</dbReference>
<evidence type="ECO:0000256" key="2">
    <source>
        <dbReference type="ARBA" id="ARBA00012815"/>
    </source>
</evidence>
<reference evidence="8" key="1">
    <citation type="journal article" date="2019" name="Philos. Trans. R. Soc. Lond., B, Biol. Sci.">
        <title>Targeted metagenomic recovery of four divergent viruses reveals shared and distinctive characteristics of giant viruses of marine eukaryotes.</title>
        <authorList>
            <person name="Needham D.M."/>
            <person name="Poirier C."/>
            <person name="Hehenberger E."/>
            <person name="Jimenez V."/>
            <person name="Swalwell J.E."/>
            <person name="Santoro A.E."/>
            <person name="Worden A.Z."/>
        </authorList>
    </citation>
    <scope>NUCLEOTIDE SEQUENCE</scope>
    <source>
        <strain evidence="8">OPacV-662</strain>
    </source>
</reference>
<dbReference type="EMBL" id="MN448274">
    <property type="protein sequence ID" value="QFG73957.1"/>
    <property type="molecule type" value="Genomic_DNA"/>
</dbReference>
<evidence type="ECO:0000259" key="7">
    <source>
        <dbReference type="PROSITE" id="PS50862"/>
    </source>
</evidence>
<dbReference type="PANTHER" id="PTHR11476:SF7">
    <property type="entry name" value="HISTIDINE--TRNA LIGASE"/>
    <property type="match status" value="1"/>
</dbReference>
<name>A0A5J6VIL8_9VIRU</name>
<dbReference type="Pfam" id="PF13393">
    <property type="entry name" value="tRNA-synt_His"/>
    <property type="match status" value="1"/>
</dbReference>
<sequence>MKLIPIPGFPELQPNEEIVMQGVMDKIKIIYQRFGFIPLDTRLIELEEVLVKKGIDNKQVYCLGRLKEGQVDIGREEQQTHALRFDLTVPLARYVGQNYKKLTFPYKRYQIQKVYRGESAQHSTGRYREFYQCDIDIIGRNKLSFTYDSELPAIIYMIFTQVLNIDRFVMRINNRKLLEGLFIEYGIASDGIKRAIKVIDDMEKISRGEICERLAEVGLTGEQAEELLELFKVVRSARPMDALKLLTEKNYQNEMLQQGLAELALVIKGIDSSGVPDENYCVDPSIARGLDYYTGTVYETNLLDYRHLGSVCSGGRYSDLISSLIGNDTKYPGVGLSIGLSRLIPALIKSGHLPATVCTCAPILVTTQDIEMLETYQRIATILRLENMNVDVFYDDVKLAKQLNYANNKGHRWVVIANRGELEEETVIVRDMTDKTQTTVSFNNLVNFFKTHLESGCKSF</sequence>
<keyword evidence="5" id="KW-0648">Protein biosynthesis</keyword>
<dbReference type="PANTHER" id="PTHR11476">
    <property type="entry name" value="HISTIDYL-TRNA SYNTHETASE"/>
    <property type="match status" value="1"/>
</dbReference>
<dbReference type="SUPFAM" id="SSF52954">
    <property type="entry name" value="Class II aaRS ABD-related"/>
    <property type="match status" value="1"/>
</dbReference>
<keyword evidence="4" id="KW-0067">ATP-binding</keyword>
<protein>
    <recommendedName>
        <fullName evidence="2">histidine--tRNA ligase</fullName>
        <ecNumber evidence="2">6.1.1.21</ecNumber>
    </recommendedName>
</protein>
<dbReference type="EC" id="6.1.1.21" evidence="2"/>
<dbReference type="InterPro" id="IPR041715">
    <property type="entry name" value="HisRS-like_core"/>
</dbReference>
<comment type="similarity">
    <text evidence="1">Belongs to the class-II aminoacyl-tRNA synthetase family.</text>
</comment>
<proteinExistence type="inferred from homology"/>
<dbReference type="InterPro" id="IPR015807">
    <property type="entry name" value="His-tRNA-ligase"/>
</dbReference>
<evidence type="ECO:0000256" key="1">
    <source>
        <dbReference type="ARBA" id="ARBA00008226"/>
    </source>
</evidence>
<dbReference type="InterPro" id="IPR006195">
    <property type="entry name" value="aa-tRNA-synth_II"/>
</dbReference>
<dbReference type="PROSITE" id="PS50862">
    <property type="entry name" value="AA_TRNA_LIGASE_II"/>
    <property type="match status" value="1"/>
</dbReference>
<dbReference type="InterPro" id="IPR004516">
    <property type="entry name" value="HisRS/HisZ"/>
</dbReference>
<feature type="domain" description="Aminoacyl-transfer RNA synthetases class-II family profile" evidence="7">
    <location>
        <begin position="28"/>
        <end position="362"/>
    </location>
</feature>
<dbReference type="Gene3D" id="3.30.930.10">
    <property type="entry name" value="Bira Bifunctional Protein, Domain 2"/>
    <property type="match status" value="1"/>
</dbReference>
<keyword evidence="8" id="KW-0436">Ligase</keyword>
<keyword evidence="8" id="KW-0030">Aminoacyl-tRNA synthetase</keyword>
<dbReference type="InterPro" id="IPR004154">
    <property type="entry name" value="Anticodon-bd"/>
</dbReference>
<keyword evidence="3" id="KW-0547">Nucleotide-binding</keyword>
<dbReference type="HAMAP" id="MF_00127">
    <property type="entry name" value="His_tRNA_synth"/>
    <property type="match status" value="1"/>
</dbReference>
<dbReference type="GO" id="GO:0004821">
    <property type="term" value="F:histidine-tRNA ligase activity"/>
    <property type="evidence" value="ECO:0007669"/>
    <property type="project" value="UniProtKB-EC"/>
</dbReference>
<evidence type="ECO:0000256" key="5">
    <source>
        <dbReference type="ARBA" id="ARBA00022917"/>
    </source>
</evidence>
<organism evidence="8">
    <name type="scientific">Megaviridae environmental sample</name>
    <dbReference type="NCBI Taxonomy" id="1737588"/>
    <lineage>
        <taxon>Viruses</taxon>
        <taxon>Varidnaviria</taxon>
        <taxon>Bamfordvirae</taxon>
        <taxon>Nucleocytoviricota</taxon>
        <taxon>Megaviricetes</taxon>
        <taxon>Imitervirales</taxon>
        <taxon>Mimiviridae</taxon>
        <taxon>environmental samples</taxon>
    </lineage>
</organism>
<dbReference type="Gene3D" id="3.40.50.800">
    <property type="entry name" value="Anticodon-binding domain"/>
    <property type="match status" value="1"/>
</dbReference>
<dbReference type="Pfam" id="PF03129">
    <property type="entry name" value="HGTP_anticodon"/>
    <property type="match status" value="1"/>
</dbReference>
<accession>A0A5J6VIL8</accession>
<dbReference type="CDD" id="cd00773">
    <property type="entry name" value="HisRS-like_core"/>
    <property type="match status" value="1"/>
</dbReference>
<dbReference type="InterPro" id="IPR045864">
    <property type="entry name" value="aa-tRNA-synth_II/BPL/LPL"/>
</dbReference>
<evidence type="ECO:0000256" key="3">
    <source>
        <dbReference type="ARBA" id="ARBA00022741"/>
    </source>
</evidence>
<dbReference type="SUPFAM" id="SSF55681">
    <property type="entry name" value="Class II aaRS and biotin synthetases"/>
    <property type="match status" value="1"/>
</dbReference>
<dbReference type="PIRSF" id="PIRSF001549">
    <property type="entry name" value="His-tRNA_synth"/>
    <property type="match status" value="1"/>
</dbReference>
<dbReference type="NCBIfam" id="TIGR00442">
    <property type="entry name" value="hisS"/>
    <property type="match status" value="1"/>
</dbReference>
<comment type="catalytic activity">
    <reaction evidence="6">
        <text>tRNA(His) + L-histidine + ATP = L-histidyl-tRNA(His) + AMP + diphosphate + H(+)</text>
        <dbReference type="Rhea" id="RHEA:17313"/>
        <dbReference type="Rhea" id="RHEA-COMP:9665"/>
        <dbReference type="Rhea" id="RHEA-COMP:9689"/>
        <dbReference type="ChEBI" id="CHEBI:15378"/>
        <dbReference type="ChEBI" id="CHEBI:30616"/>
        <dbReference type="ChEBI" id="CHEBI:33019"/>
        <dbReference type="ChEBI" id="CHEBI:57595"/>
        <dbReference type="ChEBI" id="CHEBI:78442"/>
        <dbReference type="ChEBI" id="CHEBI:78527"/>
        <dbReference type="ChEBI" id="CHEBI:456215"/>
        <dbReference type="EC" id="6.1.1.21"/>
    </reaction>
</comment>
<evidence type="ECO:0000256" key="4">
    <source>
        <dbReference type="ARBA" id="ARBA00022840"/>
    </source>
</evidence>
<evidence type="ECO:0000256" key="6">
    <source>
        <dbReference type="ARBA" id="ARBA00047639"/>
    </source>
</evidence>
<dbReference type="InterPro" id="IPR036621">
    <property type="entry name" value="Anticodon-bd_dom_sf"/>
</dbReference>
<evidence type="ECO:0000313" key="8">
    <source>
        <dbReference type="EMBL" id="QFG73957.1"/>
    </source>
</evidence>